<sequence>MSFGEPNLVGVTIQENSVYSGIDLSRIQLPKNCVFVGLMRKEQLILAGNEPTIRYGDYLLALALVPAVVPALKMVLRKTHPVSWSPLRCSLNWEQNHLLLTKDLVEIYV</sequence>
<dbReference type="InterPro" id="IPR006037">
    <property type="entry name" value="RCK_C"/>
</dbReference>
<comment type="caution">
    <text evidence="2">The sequence shown here is derived from an EMBL/GenBank/DDBJ whole genome shotgun (WGS) entry which is preliminary data.</text>
</comment>
<dbReference type="GO" id="GO:0008324">
    <property type="term" value="F:monoatomic cation transmembrane transporter activity"/>
    <property type="evidence" value="ECO:0007669"/>
    <property type="project" value="InterPro"/>
</dbReference>
<dbReference type="RefSeq" id="WP_106169466.1">
    <property type="nucleotide sequence ID" value="NZ_JAVKZF010000004.1"/>
</dbReference>
<dbReference type="Gene3D" id="3.30.70.1450">
    <property type="entry name" value="Regulator of K+ conductance, C-terminal domain"/>
    <property type="match status" value="1"/>
</dbReference>
<keyword evidence="3" id="KW-1185">Reference proteome</keyword>
<evidence type="ECO:0000313" key="2">
    <source>
        <dbReference type="EMBL" id="RUT02650.1"/>
    </source>
</evidence>
<gene>
    <name evidence="2" type="ORF">DSM107010_62280</name>
</gene>
<evidence type="ECO:0000313" key="3">
    <source>
        <dbReference type="Proteomes" id="UP000282574"/>
    </source>
</evidence>
<dbReference type="Proteomes" id="UP000282574">
    <property type="component" value="Unassembled WGS sequence"/>
</dbReference>
<dbReference type="EMBL" id="RSCK01000107">
    <property type="protein sequence ID" value="RUT02650.1"/>
    <property type="molecule type" value="Genomic_DNA"/>
</dbReference>
<dbReference type="SUPFAM" id="SSF116726">
    <property type="entry name" value="TrkA C-terminal domain-like"/>
    <property type="match status" value="1"/>
</dbReference>
<dbReference type="AlphaFoldDB" id="A0AB37UAX3"/>
<dbReference type="GO" id="GO:0006813">
    <property type="term" value="P:potassium ion transport"/>
    <property type="evidence" value="ECO:0007669"/>
    <property type="project" value="InterPro"/>
</dbReference>
<accession>A0AB37UAX3</accession>
<feature type="domain" description="RCK C-terminal" evidence="1">
    <location>
        <begin position="1"/>
        <end position="77"/>
    </location>
</feature>
<protein>
    <recommendedName>
        <fullName evidence="1">RCK C-terminal domain-containing protein</fullName>
    </recommendedName>
</protein>
<name>A0AB37UAX3_9CYAN</name>
<reference evidence="2 3" key="1">
    <citation type="journal article" date="2019" name="Genome Biol. Evol.">
        <title>Day and night: Metabolic profiles and evolutionary relationships of six axenic non-marine cyanobacteria.</title>
        <authorList>
            <person name="Will S.E."/>
            <person name="Henke P."/>
            <person name="Boedeker C."/>
            <person name="Huang S."/>
            <person name="Brinkmann H."/>
            <person name="Rohde M."/>
            <person name="Jarek M."/>
            <person name="Friedl T."/>
            <person name="Seufert S."/>
            <person name="Schumacher M."/>
            <person name="Overmann J."/>
            <person name="Neumann-Schaal M."/>
            <person name="Petersen J."/>
        </authorList>
    </citation>
    <scope>NUCLEOTIDE SEQUENCE [LARGE SCALE GENOMIC DNA]</scope>
    <source>
        <strain evidence="2 3">SAG 39.79</strain>
    </source>
</reference>
<dbReference type="InterPro" id="IPR036721">
    <property type="entry name" value="RCK_C_sf"/>
</dbReference>
<evidence type="ECO:0000259" key="1">
    <source>
        <dbReference type="PROSITE" id="PS51202"/>
    </source>
</evidence>
<proteinExistence type="predicted"/>
<dbReference type="PROSITE" id="PS51202">
    <property type="entry name" value="RCK_C"/>
    <property type="match status" value="1"/>
</dbReference>
<organism evidence="2 3">
    <name type="scientific">Chroococcidiopsis cubana SAG 39.79</name>
    <dbReference type="NCBI Taxonomy" id="388085"/>
    <lineage>
        <taxon>Bacteria</taxon>
        <taxon>Bacillati</taxon>
        <taxon>Cyanobacteriota</taxon>
        <taxon>Cyanophyceae</taxon>
        <taxon>Chroococcidiopsidales</taxon>
        <taxon>Chroococcidiopsidaceae</taxon>
        <taxon>Chroococcidiopsis</taxon>
    </lineage>
</organism>